<sequence length="607" mass="67494">MAEHYSLPPGNVIRSLLQHPYMLSVYAKDMPCALEADIAELNHETNRITLDVEYAGTDINVYLADGGLSFDLEALKGVDVIERETYSLSNIPVQVMKKDSMHYRLECQLPESVFVMENRDEIRIPFILGMQAHAGIEVYPPMLTIPGRLRNLSVGGCMVEIDLFESIALNVGQIIPGVTLAFPDGERFYAQGCVRHIRPFGNNGYAAVGIQFINLSSSQLEALSRYVHEAEREAAYRTGMRGTMISQSPLFLCGQREQKSRQREQQEREPRARQSPMEQGVMAVAHRLQVALMYIKTHDLLPIRIFYDCVDTLLYLLKQDRKALLYALSYLRDEPDWVRHAVQVAAKLADMLILRDPHDPHVREATLGAIMHTLGKPLLVSAALPSLKACMDPAQKMILRTHVGALLNRLRELGWTPGLTCRDVIENANERLDGMGYPAGKQGSQLSSLVRLLSVIKAINKLTNARNGVSPLTPLTACRYIYQADSAYDRAIIVEYLQVYGFYPIGSLAKYAGGFLAWIMDVDGKGKPSVVHVVKNLRCPESNISSVMSGSDLAQIGALEDVVDPADYGLNVVKLQAVIRSEKPFFTRTASENRQSVASPSPGFPGY</sequence>
<reference evidence="4" key="1">
    <citation type="submission" date="2016-08" db="EMBL/GenBank/DDBJ databases">
        <authorList>
            <person name="Varghese N."/>
            <person name="Submissions Spin"/>
        </authorList>
    </citation>
    <scope>NUCLEOTIDE SEQUENCE [LARGE SCALE GENOMIC DNA]</scope>
    <source>
        <strain evidence="4">REICA_082</strain>
    </source>
</reference>
<organism evidence="3 4">
    <name type="scientific">Kosakonia oryzendophytica</name>
    <dbReference type="NCBI Taxonomy" id="1005665"/>
    <lineage>
        <taxon>Bacteria</taxon>
        <taxon>Pseudomonadati</taxon>
        <taxon>Pseudomonadota</taxon>
        <taxon>Gammaproteobacteria</taxon>
        <taxon>Enterobacterales</taxon>
        <taxon>Enterobacteriaceae</taxon>
        <taxon>Kosakonia</taxon>
    </lineage>
</organism>
<dbReference type="GO" id="GO:0035438">
    <property type="term" value="F:cyclic-di-GMP binding"/>
    <property type="evidence" value="ECO:0007669"/>
    <property type="project" value="InterPro"/>
</dbReference>
<dbReference type="EMBL" id="FMAY01000011">
    <property type="protein sequence ID" value="SCC28312.1"/>
    <property type="molecule type" value="Genomic_DNA"/>
</dbReference>
<dbReference type="OrthoDB" id="9764808at2"/>
<proteinExistence type="predicted"/>
<evidence type="ECO:0000313" key="4">
    <source>
        <dbReference type="Proteomes" id="UP000198975"/>
    </source>
</evidence>
<dbReference type="InterPro" id="IPR003607">
    <property type="entry name" value="HD/PDEase_dom"/>
</dbReference>
<dbReference type="Gene3D" id="2.40.10.220">
    <property type="entry name" value="predicted glycosyltransferase like domains"/>
    <property type="match status" value="1"/>
</dbReference>
<dbReference type="SUPFAM" id="SSF141371">
    <property type="entry name" value="PilZ domain-like"/>
    <property type="match status" value="1"/>
</dbReference>
<name>A0A1C4DAG0_9ENTR</name>
<dbReference type="RefSeq" id="WP_088236896.1">
    <property type="nucleotide sequence ID" value="NZ_FMAY01000011.1"/>
</dbReference>
<dbReference type="InterPro" id="IPR009875">
    <property type="entry name" value="PilZ_domain"/>
</dbReference>
<feature type="domain" description="PilZ" evidence="2">
    <location>
        <begin position="118"/>
        <end position="227"/>
    </location>
</feature>
<dbReference type="Pfam" id="PF13487">
    <property type="entry name" value="HD_5"/>
    <property type="match status" value="1"/>
</dbReference>
<dbReference type="AlphaFoldDB" id="A0A1C4DAG0"/>
<feature type="region of interest" description="Disordered" evidence="1">
    <location>
        <begin position="256"/>
        <end position="278"/>
    </location>
</feature>
<dbReference type="Proteomes" id="UP000198975">
    <property type="component" value="Unassembled WGS sequence"/>
</dbReference>
<evidence type="ECO:0000313" key="3">
    <source>
        <dbReference type="EMBL" id="SCC28312.1"/>
    </source>
</evidence>
<accession>A0A1C4DAG0</accession>
<evidence type="ECO:0000256" key="1">
    <source>
        <dbReference type="SAM" id="MobiDB-lite"/>
    </source>
</evidence>
<dbReference type="Pfam" id="PF07238">
    <property type="entry name" value="PilZ"/>
    <property type="match status" value="1"/>
</dbReference>
<evidence type="ECO:0000259" key="2">
    <source>
        <dbReference type="Pfam" id="PF07238"/>
    </source>
</evidence>
<dbReference type="CDD" id="cd00077">
    <property type="entry name" value="HDc"/>
    <property type="match status" value="1"/>
</dbReference>
<gene>
    <name evidence="3" type="ORF">GA0061071_11138</name>
</gene>
<protein>
    <submittedName>
        <fullName evidence="3">HD domain-containing protein</fullName>
    </submittedName>
</protein>
<feature type="compositionally biased region" description="Basic and acidic residues" evidence="1">
    <location>
        <begin position="256"/>
        <end position="272"/>
    </location>
</feature>
<dbReference type="Gene3D" id="1.10.3210.10">
    <property type="entry name" value="Hypothetical protein af1432"/>
    <property type="match status" value="1"/>
</dbReference>
<keyword evidence="4" id="KW-1185">Reference proteome</keyword>